<organism evidence="3 4">
    <name type="scientific">Nocardioides marinisabuli</name>
    <dbReference type="NCBI Taxonomy" id="419476"/>
    <lineage>
        <taxon>Bacteria</taxon>
        <taxon>Bacillati</taxon>
        <taxon>Actinomycetota</taxon>
        <taxon>Actinomycetes</taxon>
        <taxon>Propionibacteriales</taxon>
        <taxon>Nocardioidaceae</taxon>
        <taxon>Nocardioides</taxon>
    </lineage>
</organism>
<comment type="caution">
    <text evidence="3">The sequence shown here is derived from an EMBL/GenBank/DDBJ whole genome shotgun (WGS) entry which is preliminary data.</text>
</comment>
<gene>
    <name evidence="3" type="ORF">BKA08_002105</name>
</gene>
<evidence type="ECO:0000313" key="4">
    <source>
        <dbReference type="Proteomes" id="UP000516957"/>
    </source>
</evidence>
<evidence type="ECO:0000256" key="2">
    <source>
        <dbReference type="SAM" id="Phobius"/>
    </source>
</evidence>
<dbReference type="Proteomes" id="UP000516957">
    <property type="component" value="Unassembled WGS sequence"/>
</dbReference>
<sequence length="158" mass="17160">MDEKLGDLAARGYDVDNDPRERARQSRRRRRLQALGAVVVLGLVLGGLAVLDEVDRRRAEAVLPDLARELATRVDEAQARDVDMPVAEAADDFRDDPSLELPGVGTYLLASNGRKLAACVDLDPWLGGRRYSCVPLADPDAEPTGFEGGATFYVLAPE</sequence>
<keyword evidence="2" id="KW-1133">Transmembrane helix</keyword>
<evidence type="ECO:0000313" key="3">
    <source>
        <dbReference type="EMBL" id="NYD57867.1"/>
    </source>
</evidence>
<keyword evidence="2" id="KW-0472">Membrane</keyword>
<feature type="compositionally biased region" description="Basic and acidic residues" evidence="1">
    <location>
        <begin position="13"/>
        <end position="24"/>
    </location>
</feature>
<keyword evidence="2" id="KW-0812">Transmembrane</keyword>
<evidence type="ECO:0000256" key="1">
    <source>
        <dbReference type="SAM" id="MobiDB-lite"/>
    </source>
</evidence>
<accession>A0A7Y9F1F9</accession>
<reference evidence="3 4" key="1">
    <citation type="submission" date="2020-07" db="EMBL/GenBank/DDBJ databases">
        <title>Sequencing the genomes of 1000 actinobacteria strains.</title>
        <authorList>
            <person name="Klenk H.-P."/>
        </authorList>
    </citation>
    <scope>NUCLEOTIDE SEQUENCE [LARGE SCALE GENOMIC DNA]</scope>
    <source>
        <strain evidence="3 4">DSM 18965</strain>
    </source>
</reference>
<feature type="transmembrane region" description="Helical" evidence="2">
    <location>
        <begin position="32"/>
        <end position="51"/>
    </location>
</feature>
<keyword evidence="4" id="KW-1185">Reference proteome</keyword>
<feature type="region of interest" description="Disordered" evidence="1">
    <location>
        <begin position="1"/>
        <end position="27"/>
    </location>
</feature>
<protein>
    <submittedName>
        <fullName evidence="3">Uncharacterized protein</fullName>
    </submittedName>
</protein>
<dbReference type="AlphaFoldDB" id="A0A7Y9F1F9"/>
<name>A0A7Y9F1F9_9ACTN</name>
<proteinExistence type="predicted"/>
<dbReference type="RefSeq" id="WP_179615563.1">
    <property type="nucleotide sequence ID" value="NZ_CP059163.1"/>
</dbReference>
<dbReference type="EMBL" id="JACCBE010000001">
    <property type="protein sequence ID" value="NYD57867.1"/>
    <property type="molecule type" value="Genomic_DNA"/>
</dbReference>